<keyword evidence="1" id="KW-0245">EGF-like domain</keyword>
<dbReference type="GO" id="GO:0005509">
    <property type="term" value="F:calcium ion binding"/>
    <property type="evidence" value="ECO:0007669"/>
    <property type="project" value="InterPro"/>
</dbReference>
<evidence type="ECO:0000256" key="2">
    <source>
        <dbReference type="ARBA" id="ARBA00022737"/>
    </source>
</evidence>
<proteinExistence type="predicted"/>
<dbReference type="SUPFAM" id="SSF57196">
    <property type="entry name" value="EGF/Laminin"/>
    <property type="match status" value="1"/>
</dbReference>
<dbReference type="Proteomes" id="UP000747542">
    <property type="component" value="Unassembled WGS sequence"/>
</dbReference>
<evidence type="ECO:0000256" key="3">
    <source>
        <dbReference type="ARBA" id="ARBA00023157"/>
    </source>
</evidence>
<dbReference type="InterPro" id="IPR049883">
    <property type="entry name" value="NOTCH1_EGF-like"/>
</dbReference>
<accession>A0A8J5MV26</accession>
<dbReference type="PROSITE" id="PS01187">
    <property type="entry name" value="EGF_CA"/>
    <property type="match status" value="1"/>
</dbReference>
<reference evidence="5" key="1">
    <citation type="journal article" date="2021" name="Sci. Adv.">
        <title>The American lobster genome reveals insights on longevity, neural, and immune adaptations.</title>
        <authorList>
            <person name="Polinski J.M."/>
            <person name="Zimin A.V."/>
            <person name="Clark K.F."/>
            <person name="Kohn A.B."/>
            <person name="Sadowski N."/>
            <person name="Timp W."/>
            <person name="Ptitsyn A."/>
            <person name="Khanna P."/>
            <person name="Romanova D.Y."/>
            <person name="Williams P."/>
            <person name="Greenwood S.J."/>
            <person name="Moroz L.L."/>
            <person name="Walt D.R."/>
            <person name="Bodnar A.G."/>
        </authorList>
    </citation>
    <scope>NUCLEOTIDE SEQUENCE</scope>
    <source>
        <strain evidence="5">GMGI-L3</strain>
    </source>
</reference>
<dbReference type="PANTHER" id="PTHR24034">
    <property type="entry name" value="EGF-LIKE DOMAIN-CONTAINING PROTEIN"/>
    <property type="match status" value="1"/>
</dbReference>
<dbReference type="EMBL" id="JAHLQT010024193">
    <property type="protein sequence ID" value="KAG7165515.1"/>
    <property type="molecule type" value="Genomic_DNA"/>
</dbReference>
<sequence>DPCTSDTCTPPFTCTQADKGVTECRCQSACQDLLQPGVSSSVYHSSLVLTTTTSPGDPNIAWRLTAALEKTFGRNNVEILSIKPKTMRKRSVSQLQVEFLVVTQQPNITQEVADAIKMQCEPSEDINPGVCVLAGGLVIQEDSITVENNDPCAEQPCPGNDVFTCRPRPNTTGRFVCSCKTGFLKVNVLGTPGMCKDVDECDGGERVCEEEHECINTPGSFVCRLKKKNKSNRELVPMSATSGFDNDAYHK</sequence>
<keyword evidence="2" id="KW-0677">Repeat</keyword>
<feature type="domain" description="NOTCH1 EGF-like calcium-binding" evidence="4">
    <location>
        <begin position="197"/>
        <end position="224"/>
    </location>
</feature>
<protein>
    <submittedName>
        <fullName evidence="5">Hemicentin-2-like 7</fullName>
    </submittedName>
</protein>
<dbReference type="AlphaFoldDB" id="A0A8J5MV26"/>
<keyword evidence="3" id="KW-1015">Disulfide bond</keyword>
<keyword evidence="6" id="KW-1185">Reference proteome</keyword>
<evidence type="ECO:0000313" key="6">
    <source>
        <dbReference type="Proteomes" id="UP000747542"/>
    </source>
</evidence>
<gene>
    <name evidence="5" type="primary">Hmcn2-L7</name>
    <name evidence="5" type="ORF">Hamer_G020443</name>
</gene>
<comment type="caution">
    <text evidence="5">The sequence shown here is derived from an EMBL/GenBank/DDBJ whole genome shotgun (WGS) entry which is preliminary data.</text>
</comment>
<dbReference type="PANTHER" id="PTHR24034:SF89">
    <property type="entry name" value="COMPLEMENT COMPONENT C1Q RECEPTOR"/>
    <property type="match status" value="1"/>
</dbReference>
<organism evidence="5 6">
    <name type="scientific">Homarus americanus</name>
    <name type="common">American lobster</name>
    <dbReference type="NCBI Taxonomy" id="6706"/>
    <lineage>
        <taxon>Eukaryota</taxon>
        <taxon>Metazoa</taxon>
        <taxon>Ecdysozoa</taxon>
        <taxon>Arthropoda</taxon>
        <taxon>Crustacea</taxon>
        <taxon>Multicrustacea</taxon>
        <taxon>Malacostraca</taxon>
        <taxon>Eumalacostraca</taxon>
        <taxon>Eucarida</taxon>
        <taxon>Decapoda</taxon>
        <taxon>Pleocyemata</taxon>
        <taxon>Astacidea</taxon>
        <taxon>Nephropoidea</taxon>
        <taxon>Nephropidae</taxon>
        <taxon>Homarus</taxon>
    </lineage>
</organism>
<name>A0A8J5MV26_HOMAM</name>
<evidence type="ECO:0000256" key="1">
    <source>
        <dbReference type="ARBA" id="ARBA00022536"/>
    </source>
</evidence>
<feature type="non-terminal residue" evidence="5">
    <location>
        <position position="1"/>
    </location>
</feature>
<dbReference type="Gene3D" id="2.10.25.10">
    <property type="entry name" value="Laminin"/>
    <property type="match status" value="2"/>
</dbReference>
<evidence type="ECO:0000313" key="5">
    <source>
        <dbReference type="EMBL" id="KAG7165515.1"/>
    </source>
</evidence>
<evidence type="ECO:0000259" key="4">
    <source>
        <dbReference type="Pfam" id="PF07645"/>
    </source>
</evidence>
<dbReference type="InterPro" id="IPR018097">
    <property type="entry name" value="EGF_Ca-bd_CS"/>
</dbReference>
<dbReference type="InterPro" id="IPR050751">
    <property type="entry name" value="ECM_structural_protein"/>
</dbReference>
<dbReference type="Pfam" id="PF07645">
    <property type="entry name" value="EGF_CA"/>
    <property type="match status" value="1"/>
</dbReference>